<reference evidence="5" key="1">
    <citation type="submission" date="2025-08" db="UniProtKB">
        <authorList>
            <consortium name="RefSeq"/>
        </authorList>
    </citation>
    <scope>IDENTIFICATION</scope>
</reference>
<keyword evidence="4" id="KW-1185">Reference proteome</keyword>
<dbReference type="KEGG" id="hazt:108679828"/>
<dbReference type="Proteomes" id="UP000694843">
    <property type="component" value="Unplaced"/>
</dbReference>
<proteinExistence type="predicted"/>
<dbReference type="GO" id="GO:0016020">
    <property type="term" value="C:membrane"/>
    <property type="evidence" value="ECO:0007669"/>
    <property type="project" value="GOC"/>
</dbReference>
<dbReference type="GO" id="GO:0005794">
    <property type="term" value="C:Golgi apparatus"/>
    <property type="evidence" value="ECO:0007669"/>
    <property type="project" value="TreeGrafter"/>
</dbReference>
<evidence type="ECO:0000313" key="4">
    <source>
        <dbReference type="Proteomes" id="UP000694843"/>
    </source>
</evidence>
<dbReference type="GeneID" id="108679828"/>
<dbReference type="OrthoDB" id="10038994at2759"/>
<dbReference type="Gene3D" id="3.90.550.10">
    <property type="entry name" value="Spore Coat Polysaccharide Biosynthesis Protein SpsA, Chain A"/>
    <property type="match status" value="1"/>
</dbReference>
<organism evidence="4 5">
    <name type="scientific">Hyalella azteca</name>
    <name type="common">Amphipod</name>
    <dbReference type="NCBI Taxonomy" id="294128"/>
    <lineage>
        <taxon>Eukaryota</taxon>
        <taxon>Metazoa</taxon>
        <taxon>Ecdysozoa</taxon>
        <taxon>Arthropoda</taxon>
        <taxon>Crustacea</taxon>
        <taxon>Multicrustacea</taxon>
        <taxon>Malacostraca</taxon>
        <taxon>Eumalacostraca</taxon>
        <taxon>Peracarida</taxon>
        <taxon>Amphipoda</taxon>
        <taxon>Senticaudata</taxon>
        <taxon>Talitrida</taxon>
        <taxon>Talitroidea</taxon>
        <taxon>Hyalellidae</taxon>
        <taxon>Hyalella</taxon>
    </lineage>
</organism>
<accession>A0A8B7PDG4</accession>
<feature type="region of interest" description="Disordered" evidence="2">
    <location>
        <begin position="104"/>
        <end position="159"/>
    </location>
</feature>
<feature type="compositionally biased region" description="Basic and acidic residues" evidence="2">
    <location>
        <begin position="126"/>
        <end position="148"/>
    </location>
</feature>
<dbReference type="PANTHER" id="PTHR19300">
    <property type="entry name" value="BETA-1,4-GALACTOSYLTRANSFERASE"/>
    <property type="match status" value="1"/>
</dbReference>
<dbReference type="PANTHER" id="PTHR19300:SF57">
    <property type="entry name" value="BETA-1,4-N-ACETYLGALACTOSAMINYLTRANSFERASE"/>
    <property type="match status" value="1"/>
</dbReference>
<evidence type="ECO:0000256" key="1">
    <source>
        <dbReference type="ARBA" id="ARBA00022679"/>
    </source>
</evidence>
<name>A0A8B7PDG4_HYAAZ</name>
<feature type="compositionally biased region" description="Polar residues" evidence="2">
    <location>
        <begin position="149"/>
        <end position="159"/>
    </location>
</feature>
<keyword evidence="1" id="KW-0808">Transferase</keyword>
<dbReference type="InterPro" id="IPR029044">
    <property type="entry name" value="Nucleotide-diphossugar_trans"/>
</dbReference>
<sequence length="159" mass="18538">MMTPRHVHEVNGWSNRYWGWGGEDDDMWRRVALHDLPVWRWPAAVARYTMLGHPAPPGVNKRSYELLKELGPYHRRDGLNSLHYSLVNYTSFIHHTRLLVDVGSPEDDLPLKGKGRKSSKRRRRSKVDAKDTRERIKVDAKDTRERSNIETTSADVPAW</sequence>
<dbReference type="RefSeq" id="XP_018024045.1">
    <property type="nucleotide sequence ID" value="XM_018168556.1"/>
</dbReference>
<dbReference type="GO" id="GO:0008378">
    <property type="term" value="F:galactosyltransferase activity"/>
    <property type="evidence" value="ECO:0007669"/>
    <property type="project" value="TreeGrafter"/>
</dbReference>
<dbReference type="InterPro" id="IPR003859">
    <property type="entry name" value="Galactosyl_T"/>
</dbReference>
<feature type="compositionally biased region" description="Basic residues" evidence="2">
    <location>
        <begin position="113"/>
        <end position="125"/>
    </location>
</feature>
<evidence type="ECO:0000313" key="5">
    <source>
        <dbReference type="RefSeq" id="XP_018024045.1"/>
    </source>
</evidence>
<evidence type="ECO:0000256" key="2">
    <source>
        <dbReference type="SAM" id="MobiDB-lite"/>
    </source>
</evidence>
<feature type="domain" description="Galactosyltransferase C-terminal" evidence="3">
    <location>
        <begin position="1"/>
        <end position="53"/>
    </location>
</feature>
<gene>
    <name evidence="5" type="primary">LOC108679828</name>
</gene>
<dbReference type="SUPFAM" id="SSF53448">
    <property type="entry name" value="Nucleotide-diphospho-sugar transferases"/>
    <property type="match status" value="1"/>
</dbReference>
<evidence type="ECO:0000259" key="3">
    <source>
        <dbReference type="Pfam" id="PF02709"/>
    </source>
</evidence>
<dbReference type="InterPro" id="IPR027791">
    <property type="entry name" value="Galactosyl_T_C"/>
</dbReference>
<dbReference type="Pfam" id="PF02709">
    <property type="entry name" value="Glyco_transf_7C"/>
    <property type="match status" value="1"/>
</dbReference>
<dbReference type="GO" id="GO:0006688">
    <property type="term" value="P:glycosphingolipid biosynthetic process"/>
    <property type="evidence" value="ECO:0007669"/>
    <property type="project" value="TreeGrafter"/>
</dbReference>
<dbReference type="GO" id="GO:0033842">
    <property type="term" value="F:N-acetyl-beta-glucosaminyl-derivative 4-beta-N-acetylgalactosaminyltransferase activity"/>
    <property type="evidence" value="ECO:0007669"/>
    <property type="project" value="TreeGrafter"/>
</dbReference>
<protein>
    <submittedName>
        <fullName evidence="5">Beta-1,4-N-acetylgalactosaminyltransferase bre-4</fullName>
    </submittedName>
</protein>
<dbReference type="AlphaFoldDB" id="A0A8B7PDG4"/>
<dbReference type="GO" id="GO:0005975">
    <property type="term" value="P:carbohydrate metabolic process"/>
    <property type="evidence" value="ECO:0007669"/>
    <property type="project" value="InterPro"/>
</dbReference>